<organism evidence="2 3">
    <name type="scientific">Biomphalaria glabrata</name>
    <name type="common">Bloodfluke planorb</name>
    <name type="synonym">Freshwater snail</name>
    <dbReference type="NCBI Taxonomy" id="6526"/>
    <lineage>
        <taxon>Eukaryota</taxon>
        <taxon>Metazoa</taxon>
        <taxon>Spiralia</taxon>
        <taxon>Lophotrochozoa</taxon>
        <taxon>Mollusca</taxon>
        <taxon>Gastropoda</taxon>
        <taxon>Heterobranchia</taxon>
        <taxon>Euthyneura</taxon>
        <taxon>Panpulmonata</taxon>
        <taxon>Hygrophila</taxon>
        <taxon>Lymnaeoidea</taxon>
        <taxon>Planorbidae</taxon>
        <taxon>Biomphalaria</taxon>
    </lineage>
</organism>
<name>A0A2C9LVH8_BIOGL</name>
<protein>
    <submittedName>
        <fullName evidence="2">Uncharacterized protein</fullName>
    </submittedName>
</protein>
<dbReference type="Proteomes" id="UP000076420">
    <property type="component" value="Unassembled WGS sequence"/>
</dbReference>
<dbReference type="VEuPathDB" id="VectorBase:BGLAX_051343"/>
<feature type="region of interest" description="Disordered" evidence="1">
    <location>
        <begin position="25"/>
        <end position="66"/>
    </location>
</feature>
<reference evidence="2" key="1">
    <citation type="submission" date="2020-05" db="UniProtKB">
        <authorList>
            <consortium name="EnsemblMetazoa"/>
        </authorList>
    </citation>
    <scope>IDENTIFICATION</scope>
    <source>
        <strain evidence="2">BB02</strain>
    </source>
</reference>
<accession>A0A2C9LVH8</accession>
<dbReference type="VEuPathDB" id="VectorBase:BGLB035361"/>
<dbReference type="KEGG" id="bgt:106072179"/>
<dbReference type="EnsemblMetazoa" id="BGLB035361-RA">
    <property type="protein sequence ID" value="BGLB035361-PA"/>
    <property type="gene ID" value="BGLB035361"/>
</dbReference>
<evidence type="ECO:0000313" key="2">
    <source>
        <dbReference type="EnsemblMetazoa" id="BGLB035361-PA"/>
    </source>
</evidence>
<feature type="region of interest" description="Disordered" evidence="1">
    <location>
        <begin position="104"/>
        <end position="128"/>
    </location>
</feature>
<dbReference type="AlphaFoldDB" id="A0A2C9LVH8"/>
<proteinExistence type="predicted"/>
<evidence type="ECO:0000313" key="3">
    <source>
        <dbReference type="Proteomes" id="UP000076420"/>
    </source>
</evidence>
<feature type="compositionally biased region" description="Basic and acidic residues" evidence="1">
    <location>
        <begin position="111"/>
        <end position="121"/>
    </location>
</feature>
<gene>
    <name evidence="2" type="primary">106072179</name>
</gene>
<sequence>MYFSTAPDPSTMQSPIIMRALAQLGDEREEEEAEEEQVVDRPPPFNWGRVLRPNRDEPMDVGLDDNEGQLNILDQFRGVAAHPVGGVHPIVGNHRFEGFGNRLVPEGVPGDDNRHLNRRAPEMAGSYA</sequence>
<evidence type="ECO:0000256" key="1">
    <source>
        <dbReference type="SAM" id="MobiDB-lite"/>
    </source>
</evidence>
<feature type="compositionally biased region" description="Acidic residues" evidence="1">
    <location>
        <begin position="27"/>
        <end position="37"/>
    </location>
</feature>